<keyword evidence="3 7" id="KW-0812">Transmembrane</keyword>
<dbReference type="EMBL" id="QWLV01000002">
    <property type="protein sequence ID" value="RHW18573.1"/>
    <property type="molecule type" value="Genomic_DNA"/>
</dbReference>
<dbReference type="GO" id="GO:0005886">
    <property type="term" value="C:plasma membrane"/>
    <property type="evidence" value="ECO:0007669"/>
    <property type="project" value="TreeGrafter"/>
</dbReference>
<dbReference type="InterPro" id="IPR031312">
    <property type="entry name" value="Na/sul_symport_CS"/>
</dbReference>
<keyword evidence="4" id="KW-0677">Repeat</keyword>
<keyword evidence="10" id="KW-1185">Reference proteome</keyword>
<gene>
    <name evidence="9" type="ORF">D1610_07740</name>
</gene>
<feature type="transmembrane region" description="Helical" evidence="7">
    <location>
        <begin position="149"/>
        <end position="170"/>
    </location>
</feature>
<feature type="transmembrane region" description="Helical" evidence="7">
    <location>
        <begin position="36"/>
        <end position="52"/>
    </location>
</feature>
<evidence type="ECO:0000256" key="2">
    <source>
        <dbReference type="ARBA" id="ARBA00022448"/>
    </source>
</evidence>
<dbReference type="InterPro" id="IPR006037">
    <property type="entry name" value="RCK_C"/>
</dbReference>
<evidence type="ECO:0000313" key="9">
    <source>
        <dbReference type="EMBL" id="RHW18573.1"/>
    </source>
</evidence>
<dbReference type="OrthoDB" id="9809303at2"/>
<dbReference type="Proteomes" id="UP000266693">
    <property type="component" value="Unassembled WGS sequence"/>
</dbReference>
<dbReference type="AlphaFoldDB" id="A0A396RVS6"/>
<accession>A0A396RVS6</accession>
<dbReference type="Pfam" id="PF02080">
    <property type="entry name" value="TrkA_C"/>
    <property type="match status" value="1"/>
</dbReference>
<keyword evidence="2" id="KW-0813">Transport</keyword>
<feature type="transmembrane region" description="Helical" evidence="7">
    <location>
        <begin position="534"/>
        <end position="552"/>
    </location>
</feature>
<evidence type="ECO:0000256" key="5">
    <source>
        <dbReference type="ARBA" id="ARBA00022989"/>
    </source>
</evidence>
<dbReference type="InterPro" id="IPR036721">
    <property type="entry name" value="RCK_C_sf"/>
</dbReference>
<evidence type="ECO:0000256" key="3">
    <source>
        <dbReference type="ARBA" id="ARBA00022692"/>
    </source>
</evidence>
<dbReference type="InterPro" id="IPR004680">
    <property type="entry name" value="Cit_transptr-like_dom"/>
</dbReference>
<dbReference type="RefSeq" id="WP_118863764.1">
    <property type="nucleotide sequence ID" value="NZ_QWLV01000002.1"/>
</dbReference>
<feature type="transmembrane region" description="Helical" evidence="7">
    <location>
        <begin position="104"/>
        <end position="128"/>
    </location>
</feature>
<keyword evidence="5 7" id="KW-1133">Transmembrane helix</keyword>
<dbReference type="PANTHER" id="PTHR43652">
    <property type="entry name" value="BASIC AMINO ACID ANTIPORTER YFCC-RELATED"/>
    <property type="match status" value="1"/>
</dbReference>
<feature type="transmembrane region" description="Helical" evidence="7">
    <location>
        <begin position="479"/>
        <end position="500"/>
    </location>
</feature>
<sequence>MIDILRAFVETNQAIISLVILGIIFIGFALERYPATVVAILGACAYLALGILDAEGMYSVFSNSAPIVIGAMFVLSGALIRTGVMNRVGELIMARADKHPRLAIAEVLLGALVASAFLNNTPVVVILMPIMFKLAETTGISPKKLLMPLSIAAVLGGTLTLIGTSTNLVVDGIAREQGLQRFGIFEITPYGLVTAASGMVTMALLWWLLPSDKPVGGPAGSDAVDYLTELVILPDEERIGEPPTAFKLFNRSTRLVGIRRGNTVVRGPELESWTLAAGDRMVVRTDGATLMTLHESGRFGIGIGSGVPDEDDVVVEAMVSPIHPSIGQRLADIPFLQKLRARIIGIDRPGHQAGPDLANVRIRGADRLLVVGGPAQIDGLRDNPHILGVDVSRTRAFRRNKAWIAILSLVGVVTLAALNIVSIGVAAVLAIGVILVTRCIDGEEAWATIDGSVLLLIFAMLAVGLALERSGAVSLMVYWAGPVLTSAPPWALVFIVYFFALILSELLSNNAVAALLTPVTIAMAEQLGVDPRPLIIALMIGASACFATPVGYQTNTIVYAAGDYRFSDFVKIGVPLNIVTGIATCLAISFL</sequence>
<evidence type="ECO:0000256" key="7">
    <source>
        <dbReference type="SAM" id="Phobius"/>
    </source>
</evidence>
<reference evidence="9 10" key="1">
    <citation type="submission" date="2018-08" db="EMBL/GenBank/DDBJ databases">
        <title>The multiple taxonomic identification of Sphingomonas gilva.</title>
        <authorList>
            <person name="Zhu D."/>
            <person name="Zheng S."/>
        </authorList>
    </citation>
    <scope>NUCLEOTIDE SEQUENCE [LARGE SCALE GENOMIC DNA]</scope>
    <source>
        <strain evidence="9 10">ZDH117</strain>
    </source>
</reference>
<feature type="domain" description="RCK C-terminal" evidence="8">
    <location>
        <begin position="301"/>
        <end position="386"/>
    </location>
</feature>
<dbReference type="GO" id="GO:0006813">
    <property type="term" value="P:potassium ion transport"/>
    <property type="evidence" value="ECO:0007669"/>
    <property type="project" value="InterPro"/>
</dbReference>
<evidence type="ECO:0000256" key="6">
    <source>
        <dbReference type="ARBA" id="ARBA00023136"/>
    </source>
</evidence>
<feature type="transmembrane region" description="Helical" evidence="7">
    <location>
        <begin position="447"/>
        <end position="467"/>
    </location>
</feature>
<proteinExistence type="predicted"/>
<comment type="subcellular location">
    <subcellularLocation>
        <location evidence="1">Membrane</location>
        <topology evidence="1">Multi-pass membrane protein</topology>
    </subcellularLocation>
</comment>
<feature type="transmembrane region" description="Helical" evidence="7">
    <location>
        <begin position="190"/>
        <end position="209"/>
    </location>
</feature>
<dbReference type="InterPro" id="IPR051679">
    <property type="entry name" value="DASS-Related_Transporters"/>
</dbReference>
<evidence type="ECO:0000256" key="1">
    <source>
        <dbReference type="ARBA" id="ARBA00004141"/>
    </source>
</evidence>
<feature type="transmembrane region" description="Helical" evidence="7">
    <location>
        <begin position="64"/>
        <end position="84"/>
    </location>
</feature>
<comment type="caution">
    <text evidence="9">The sequence shown here is derived from an EMBL/GenBank/DDBJ whole genome shotgun (WGS) entry which is preliminary data.</text>
</comment>
<evidence type="ECO:0000256" key="4">
    <source>
        <dbReference type="ARBA" id="ARBA00022737"/>
    </source>
</evidence>
<dbReference type="PROSITE" id="PS51202">
    <property type="entry name" value="RCK_C"/>
    <property type="match status" value="1"/>
</dbReference>
<feature type="transmembrane region" description="Helical" evidence="7">
    <location>
        <begin position="12"/>
        <end position="30"/>
    </location>
</feature>
<evidence type="ECO:0000313" key="10">
    <source>
        <dbReference type="Proteomes" id="UP000266693"/>
    </source>
</evidence>
<feature type="transmembrane region" description="Helical" evidence="7">
    <location>
        <begin position="402"/>
        <end position="435"/>
    </location>
</feature>
<feature type="transmembrane region" description="Helical" evidence="7">
    <location>
        <begin position="572"/>
        <end position="590"/>
    </location>
</feature>
<protein>
    <submittedName>
        <fullName evidence="9">SLC13 family permease</fullName>
    </submittedName>
</protein>
<dbReference type="PANTHER" id="PTHR43652:SF2">
    <property type="entry name" value="BASIC AMINO ACID ANTIPORTER YFCC-RELATED"/>
    <property type="match status" value="1"/>
</dbReference>
<evidence type="ECO:0000259" key="8">
    <source>
        <dbReference type="PROSITE" id="PS51202"/>
    </source>
</evidence>
<organism evidence="9 10">
    <name type="scientific">Sphingomonas gilva</name>
    <dbReference type="NCBI Taxonomy" id="2305907"/>
    <lineage>
        <taxon>Bacteria</taxon>
        <taxon>Pseudomonadati</taxon>
        <taxon>Pseudomonadota</taxon>
        <taxon>Alphaproteobacteria</taxon>
        <taxon>Sphingomonadales</taxon>
        <taxon>Sphingomonadaceae</taxon>
        <taxon>Sphingomonas</taxon>
    </lineage>
</organism>
<keyword evidence="6 7" id="KW-0472">Membrane</keyword>
<name>A0A396RVS6_9SPHN</name>
<dbReference type="Gene3D" id="3.30.70.1450">
    <property type="entry name" value="Regulator of K+ conductance, C-terminal domain"/>
    <property type="match status" value="1"/>
</dbReference>
<dbReference type="PROSITE" id="PS01271">
    <property type="entry name" value="NA_SULFATE"/>
    <property type="match status" value="1"/>
</dbReference>
<dbReference type="SUPFAM" id="SSF116726">
    <property type="entry name" value="TrkA C-terminal domain-like"/>
    <property type="match status" value="2"/>
</dbReference>
<dbReference type="Pfam" id="PF03600">
    <property type="entry name" value="CitMHS"/>
    <property type="match status" value="1"/>
</dbReference>
<dbReference type="GO" id="GO:0008324">
    <property type="term" value="F:monoatomic cation transmembrane transporter activity"/>
    <property type="evidence" value="ECO:0007669"/>
    <property type="project" value="InterPro"/>
</dbReference>